<dbReference type="EMBL" id="JACGCM010001798">
    <property type="protein sequence ID" value="KAF6149149.1"/>
    <property type="molecule type" value="Genomic_DNA"/>
</dbReference>
<accession>A0A7J7M2N9</accession>
<sequence length="393" mass="45431">MEVESCNSNSDIQQWIAYWVIFTLIGVFELMLADILIWLPFWPYLKLVTTCWLVLPYFSGASYVYQHFAKPCVFLKLQQFRAWFIPSNENYILSSYDFLLAAKQYIEHSGIETLEKYISKVHSCFQSLYLVQSSEGKSRPSNISRMNAEVLLLSSEKKVEKVWTCTPCLVSTTSEPDFMKHIEGRKHKVMEGYGLKIRRRSSNEKLVLDLVPQRTGGVNLNGHTRWCIWDKPDAGWTKLNTDGSLDLENARLGGLLRDYMGNPICAFVSNTTRDGIFSLELWAIWRGLVLAQGHGIKAVWVESDSESVVKVINKEISYPPYAHSCLTHIWKLLKRFEKHRVTHSWREANRAADHLSKMNLCGKDVVLWPKNFPEPLCIIIKEDAEGKLYRRRL</sequence>
<keyword evidence="1" id="KW-1133">Transmembrane helix</keyword>
<dbReference type="CDD" id="cd06222">
    <property type="entry name" value="RNase_H_like"/>
    <property type="match status" value="1"/>
</dbReference>
<keyword evidence="1" id="KW-0472">Membrane</keyword>
<feature type="transmembrane region" description="Helical" evidence="1">
    <location>
        <begin position="16"/>
        <end position="37"/>
    </location>
</feature>
<dbReference type="SUPFAM" id="SSF57667">
    <property type="entry name" value="beta-beta-alpha zinc fingers"/>
    <property type="match status" value="1"/>
</dbReference>
<dbReference type="InterPro" id="IPR002156">
    <property type="entry name" value="RNaseH_domain"/>
</dbReference>
<dbReference type="InterPro" id="IPR012337">
    <property type="entry name" value="RNaseH-like_sf"/>
</dbReference>
<protein>
    <recommendedName>
        <fullName evidence="6">HVA22-like protein</fullName>
    </recommendedName>
</protein>
<organism evidence="4 5">
    <name type="scientific">Kingdonia uniflora</name>
    <dbReference type="NCBI Taxonomy" id="39325"/>
    <lineage>
        <taxon>Eukaryota</taxon>
        <taxon>Viridiplantae</taxon>
        <taxon>Streptophyta</taxon>
        <taxon>Embryophyta</taxon>
        <taxon>Tracheophyta</taxon>
        <taxon>Spermatophyta</taxon>
        <taxon>Magnoliopsida</taxon>
        <taxon>Ranunculales</taxon>
        <taxon>Circaeasteraceae</taxon>
        <taxon>Kingdonia</taxon>
    </lineage>
</organism>
<dbReference type="OrthoDB" id="10009287at2759"/>
<dbReference type="Proteomes" id="UP000541444">
    <property type="component" value="Unassembled WGS sequence"/>
</dbReference>
<dbReference type="Gene3D" id="3.30.420.10">
    <property type="entry name" value="Ribonuclease H-like superfamily/Ribonuclease H"/>
    <property type="match status" value="1"/>
</dbReference>
<dbReference type="Pfam" id="PF12874">
    <property type="entry name" value="zf-met"/>
    <property type="match status" value="1"/>
</dbReference>
<dbReference type="GO" id="GO:0004523">
    <property type="term" value="F:RNA-DNA hybrid ribonuclease activity"/>
    <property type="evidence" value="ECO:0007669"/>
    <property type="project" value="InterPro"/>
</dbReference>
<gene>
    <name evidence="4" type="ORF">GIB67_026005</name>
</gene>
<evidence type="ECO:0008006" key="6">
    <source>
        <dbReference type="Google" id="ProtNLM"/>
    </source>
</evidence>
<dbReference type="InterPro" id="IPR053151">
    <property type="entry name" value="RNase_H-like"/>
</dbReference>
<dbReference type="Pfam" id="PF03134">
    <property type="entry name" value="TB2_DP1_HVA22"/>
    <property type="match status" value="1"/>
</dbReference>
<evidence type="ECO:0000256" key="1">
    <source>
        <dbReference type="SAM" id="Phobius"/>
    </source>
</evidence>
<dbReference type="GO" id="GO:0003676">
    <property type="term" value="F:nucleic acid binding"/>
    <property type="evidence" value="ECO:0007669"/>
    <property type="project" value="InterPro"/>
</dbReference>
<dbReference type="InterPro" id="IPR044730">
    <property type="entry name" value="RNase_H-like_dom_plant"/>
</dbReference>
<keyword evidence="1" id="KW-0812">Transmembrane</keyword>
<dbReference type="PANTHER" id="PTHR47723:SF19">
    <property type="entry name" value="POLYNUCLEOTIDYL TRANSFERASE, RIBONUCLEASE H-LIKE SUPERFAMILY PROTEIN"/>
    <property type="match status" value="1"/>
</dbReference>
<dbReference type="Pfam" id="PF13456">
    <property type="entry name" value="RVT_3"/>
    <property type="match status" value="1"/>
</dbReference>
<dbReference type="PANTHER" id="PTHR47723">
    <property type="entry name" value="OS05G0353850 PROTEIN"/>
    <property type="match status" value="1"/>
</dbReference>
<comment type="caution">
    <text evidence="4">The sequence shown here is derived from an EMBL/GenBank/DDBJ whole genome shotgun (WGS) entry which is preliminary data.</text>
</comment>
<dbReference type="InterPro" id="IPR004345">
    <property type="entry name" value="TB2_DP1_HVA22"/>
</dbReference>
<feature type="domain" description="RNase H type-1" evidence="3">
    <location>
        <begin position="240"/>
        <end position="358"/>
    </location>
</feature>
<dbReference type="SUPFAM" id="SSF53098">
    <property type="entry name" value="Ribonuclease H-like"/>
    <property type="match status" value="1"/>
</dbReference>
<dbReference type="InterPro" id="IPR036397">
    <property type="entry name" value="RNaseH_sf"/>
</dbReference>
<evidence type="ECO:0000313" key="5">
    <source>
        <dbReference type="Proteomes" id="UP000541444"/>
    </source>
</evidence>
<evidence type="ECO:0000259" key="2">
    <source>
        <dbReference type="Pfam" id="PF12874"/>
    </source>
</evidence>
<keyword evidence="5" id="KW-1185">Reference proteome</keyword>
<dbReference type="Gene3D" id="3.30.160.60">
    <property type="entry name" value="Classic Zinc Finger"/>
    <property type="match status" value="1"/>
</dbReference>
<evidence type="ECO:0000259" key="3">
    <source>
        <dbReference type="Pfam" id="PF13456"/>
    </source>
</evidence>
<dbReference type="AlphaFoldDB" id="A0A7J7M2N9"/>
<feature type="domain" description="C2H2-type" evidence="2">
    <location>
        <begin position="163"/>
        <end position="187"/>
    </location>
</feature>
<name>A0A7J7M2N9_9MAGN</name>
<proteinExistence type="predicted"/>
<reference evidence="4 5" key="1">
    <citation type="journal article" date="2020" name="IScience">
        <title>Genome Sequencing of the Endangered Kingdonia uniflora (Circaeasteraceae, Ranunculales) Reveals Potential Mechanisms of Evolutionary Specialization.</title>
        <authorList>
            <person name="Sun Y."/>
            <person name="Deng T."/>
            <person name="Zhang A."/>
            <person name="Moore M.J."/>
            <person name="Landis J.B."/>
            <person name="Lin N."/>
            <person name="Zhang H."/>
            <person name="Zhang X."/>
            <person name="Huang J."/>
            <person name="Zhang X."/>
            <person name="Sun H."/>
            <person name="Wang H."/>
        </authorList>
    </citation>
    <scope>NUCLEOTIDE SEQUENCE [LARGE SCALE GENOMIC DNA]</scope>
    <source>
        <strain evidence="4">TB1705</strain>
        <tissue evidence="4">Leaf</tissue>
    </source>
</reference>
<evidence type="ECO:0000313" key="4">
    <source>
        <dbReference type="EMBL" id="KAF6149149.1"/>
    </source>
</evidence>
<dbReference type="InterPro" id="IPR013087">
    <property type="entry name" value="Znf_C2H2_type"/>
</dbReference>
<feature type="transmembrane region" description="Helical" evidence="1">
    <location>
        <begin position="44"/>
        <end position="65"/>
    </location>
</feature>
<dbReference type="InterPro" id="IPR036236">
    <property type="entry name" value="Znf_C2H2_sf"/>
</dbReference>